<reference evidence="7" key="2">
    <citation type="submission" date="2020-09" db="EMBL/GenBank/DDBJ databases">
        <authorList>
            <person name="Sun Q."/>
            <person name="Kim S."/>
        </authorList>
    </citation>
    <scope>NUCLEOTIDE SEQUENCE</scope>
    <source>
        <strain evidence="7">KCTC 12710</strain>
    </source>
</reference>
<dbReference type="PANTHER" id="PTHR11069:SF23">
    <property type="entry name" value="LYSOSOMAL ACID GLUCOSYLCERAMIDASE"/>
    <property type="match status" value="1"/>
</dbReference>
<dbReference type="InterPro" id="IPR001139">
    <property type="entry name" value="Glyco_hydro_30"/>
</dbReference>
<evidence type="ECO:0000313" key="7">
    <source>
        <dbReference type="EMBL" id="GGZ87858.1"/>
    </source>
</evidence>
<evidence type="ECO:0000256" key="3">
    <source>
        <dbReference type="ARBA" id="ARBA00022801"/>
    </source>
</evidence>
<keyword evidence="4" id="KW-0326">Glycosidase</keyword>
<accession>A0A918R6H2</accession>
<evidence type="ECO:0000313" key="8">
    <source>
        <dbReference type="Proteomes" id="UP000636004"/>
    </source>
</evidence>
<evidence type="ECO:0000256" key="1">
    <source>
        <dbReference type="ARBA" id="ARBA00005382"/>
    </source>
</evidence>
<dbReference type="InterPro" id="IPR017853">
    <property type="entry name" value="GH"/>
</dbReference>
<keyword evidence="8" id="KW-1185">Reference proteome</keyword>
<dbReference type="InterPro" id="IPR033453">
    <property type="entry name" value="Glyco_hydro_30_TIM-barrel"/>
</dbReference>
<dbReference type="Pfam" id="PF02055">
    <property type="entry name" value="Glyco_hydro_30"/>
    <property type="match status" value="1"/>
</dbReference>
<evidence type="ECO:0000259" key="5">
    <source>
        <dbReference type="Pfam" id="PF02055"/>
    </source>
</evidence>
<dbReference type="SUPFAM" id="SSF51445">
    <property type="entry name" value="(Trans)glycosidases"/>
    <property type="match status" value="1"/>
</dbReference>
<dbReference type="PRINTS" id="PR00843">
    <property type="entry name" value="GLHYDRLASE30"/>
</dbReference>
<dbReference type="AlphaFoldDB" id="A0A918R6H2"/>
<proteinExistence type="inferred from homology"/>
<dbReference type="PANTHER" id="PTHR11069">
    <property type="entry name" value="GLUCOSYLCERAMIDASE"/>
    <property type="match status" value="1"/>
</dbReference>
<dbReference type="EMBL" id="BMWZ01000006">
    <property type="protein sequence ID" value="GGZ87858.1"/>
    <property type="molecule type" value="Genomic_DNA"/>
</dbReference>
<dbReference type="InterPro" id="IPR013780">
    <property type="entry name" value="Glyco_hydro_b"/>
</dbReference>
<dbReference type="GO" id="GO:0004348">
    <property type="term" value="F:glucosylceramidase activity"/>
    <property type="evidence" value="ECO:0007669"/>
    <property type="project" value="InterPro"/>
</dbReference>
<sequence length="493" mass="56336">MFNYRIILFVAVLAVSCSKSKQNQPLSEDVKVIKDQTVSYLNKPMQVYTTAELTNLRLTPTDTLSFKVAEQPMETEVSIFVNTNKTFQKFLGIGGAITDASAEVFAKLSPDKQEELLQAYYSNSGINYNIIRTSIHSCDFSSKSHTYIDEGDAELKTFSIEKDKAFRIPMIKRATSLIKDNLVFYASPWSPPAFMKTNKNMLQGGKLLPEYYQSWANYYVKFIKAYENEGIPVWGVTIQNEPMAKQRWESCIYTAEEERDFLKNNLGPTFEKSGLSDKNIVVWDHNRDLISHRANTIFEDPEAAKYAWGIGFHWYETWTGGDPKYDNLKNIKASFPTKNLLFTEGCQEKFSEAHYFRWSNAERYGNSMINDFNSGTVGWTDWNILLDETGGPNHVQNLCFAPIHADTRTNELIYTPSYYYIGHFSKFIKPNATRVSTTTSRSTLESTSFINENKQMVTVVMNKTNAPITYKLLVDDSEVSLTIPAHAMQSLLY</sequence>
<keyword evidence="2" id="KW-0732">Signal</keyword>
<feature type="domain" description="Glycosyl hydrolase family 30 beta sandwich" evidence="6">
    <location>
        <begin position="431"/>
        <end position="491"/>
    </location>
</feature>
<gene>
    <name evidence="7" type="primary">srfJ</name>
    <name evidence="7" type="ORF">GCM10007028_27650</name>
</gene>
<dbReference type="GO" id="GO:0016020">
    <property type="term" value="C:membrane"/>
    <property type="evidence" value="ECO:0007669"/>
    <property type="project" value="GOC"/>
</dbReference>
<keyword evidence="3 4" id="KW-0378">Hydrolase</keyword>
<dbReference type="Pfam" id="PF17189">
    <property type="entry name" value="Glyco_hydro_30C"/>
    <property type="match status" value="1"/>
</dbReference>
<dbReference type="Gene3D" id="2.60.40.1180">
    <property type="entry name" value="Golgi alpha-mannosidase II"/>
    <property type="match status" value="1"/>
</dbReference>
<protein>
    <submittedName>
        <fullName evidence="7">Glycosyl hydrolase</fullName>
    </submittedName>
</protein>
<dbReference type="Proteomes" id="UP000636004">
    <property type="component" value="Unassembled WGS sequence"/>
</dbReference>
<dbReference type="RefSeq" id="WP_189361679.1">
    <property type="nucleotide sequence ID" value="NZ_BMWZ01000006.1"/>
</dbReference>
<name>A0A918R6H2_9FLAO</name>
<comment type="caution">
    <text evidence="7">The sequence shown here is derived from an EMBL/GenBank/DDBJ whole genome shotgun (WGS) entry which is preliminary data.</text>
</comment>
<dbReference type="Gene3D" id="3.20.20.80">
    <property type="entry name" value="Glycosidases"/>
    <property type="match status" value="1"/>
</dbReference>
<dbReference type="InterPro" id="IPR033452">
    <property type="entry name" value="GH30_C"/>
</dbReference>
<organism evidence="7 8">
    <name type="scientific">Algibacter mikhailovii</name>
    <dbReference type="NCBI Taxonomy" id="425498"/>
    <lineage>
        <taxon>Bacteria</taxon>
        <taxon>Pseudomonadati</taxon>
        <taxon>Bacteroidota</taxon>
        <taxon>Flavobacteriia</taxon>
        <taxon>Flavobacteriales</taxon>
        <taxon>Flavobacteriaceae</taxon>
        <taxon>Algibacter</taxon>
    </lineage>
</organism>
<evidence type="ECO:0000256" key="4">
    <source>
        <dbReference type="RuleBase" id="RU361188"/>
    </source>
</evidence>
<feature type="domain" description="Glycosyl hydrolase family 30 TIM-barrel" evidence="5">
    <location>
        <begin position="92"/>
        <end position="428"/>
    </location>
</feature>
<comment type="similarity">
    <text evidence="1 4">Belongs to the glycosyl hydrolase 30 family.</text>
</comment>
<reference evidence="7" key="1">
    <citation type="journal article" date="2014" name="Int. J. Syst. Evol. Microbiol.">
        <title>Complete genome sequence of Corynebacterium casei LMG S-19264T (=DSM 44701T), isolated from a smear-ripened cheese.</title>
        <authorList>
            <consortium name="US DOE Joint Genome Institute (JGI-PGF)"/>
            <person name="Walter F."/>
            <person name="Albersmeier A."/>
            <person name="Kalinowski J."/>
            <person name="Ruckert C."/>
        </authorList>
    </citation>
    <scope>NUCLEOTIDE SEQUENCE</scope>
    <source>
        <strain evidence="7">KCTC 12710</strain>
    </source>
</reference>
<evidence type="ECO:0000259" key="6">
    <source>
        <dbReference type="Pfam" id="PF17189"/>
    </source>
</evidence>
<evidence type="ECO:0000256" key="2">
    <source>
        <dbReference type="ARBA" id="ARBA00022729"/>
    </source>
</evidence>
<dbReference type="GO" id="GO:0006680">
    <property type="term" value="P:glucosylceramide catabolic process"/>
    <property type="evidence" value="ECO:0007669"/>
    <property type="project" value="TreeGrafter"/>
</dbReference>
<dbReference type="PROSITE" id="PS51257">
    <property type="entry name" value="PROKAR_LIPOPROTEIN"/>
    <property type="match status" value="1"/>
</dbReference>